<gene>
    <name evidence="1" type="ORF">Dthio_PD0500</name>
</gene>
<dbReference type="InterPro" id="IPR013783">
    <property type="entry name" value="Ig-like_fold"/>
</dbReference>
<keyword evidence="2" id="KW-1185">Reference proteome</keyword>
<dbReference type="InterPro" id="IPR011889">
    <property type="entry name" value="Liste_lipo_26"/>
</dbReference>
<reference evidence="1" key="1">
    <citation type="submission" date="2010-05" db="EMBL/GenBank/DDBJ databases">
        <title>The draft genome of Desulfonatronospira thiodismutans ASO3-1.</title>
        <authorList>
            <consortium name="US DOE Joint Genome Institute (JGI-PGF)"/>
            <person name="Lucas S."/>
            <person name="Copeland A."/>
            <person name="Lapidus A."/>
            <person name="Cheng J.-F."/>
            <person name="Bruce D."/>
            <person name="Goodwin L."/>
            <person name="Pitluck S."/>
            <person name="Chertkov O."/>
            <person name="Brettin T."/>
            <person name="Detter J.C."/>
            <person name="Han C."/>
            <person name="Land M.L."/>
            <person name="Hauser L."/>
            <person name="Kyrpides N."/>
            <person name="Mikhailova N."/>
            <person name="Muyzer G."/>
            <person name="Woyke T."/>
        </authorList>
    </citation>
    <scope>NUCLEOTIDE SEQUENCE [LARGE SCALE GENOMIC DNA]</scope>
    <source>
        <strain evidence="1">ASO3-1</strain>
    </source>
</reference>
<dbReference type="Pfam" id="PF03382">
    <property type="entry name" value="DUF285"/>
    <property type="match status" value="2"/>
</dbReference>
<dbReference type="Gene3D" id="2.60.40.10">
    <property type="entry name" value="Immunoglobulins"/>
    <property type="match status" value="1"/>
</dbReference>
<evidence type="ECO:0000313" key="2">
    <source>
        <dbReference type="Proteomes" id="UP000005496"/>
    </source>
</evidence>
<dbReference type="RefSeq" id="WP_008870535.1">
    <property type="nucleotide sequence ID" value="NZ_ACJN02000003.1"/>
</dbReference>
<proteinExistence type="predicted"/>
<name>D6SR61_9BACT</name>
<dbReference type="eggNOG" id="COG3291">
    <property type="taxonomic scope" value="Bacteria"/>
</dbReference>
<accession>D6SR61</accession>
<protein>
    <submittedName>
        <fullName evidence="1">Lipoprotein</fullName>
    </submittedName>
</protein>
<evidence type="ECO:0000313" key="1">
    <source>
        <dbReference type="EMBL" id="EFI33177.1"/>
    </source>
</evidence>
<dbReference type="OrthoDB" id="5354002at2"/>
<dbReference type="NCBIfam" id="TIGR02167">
    <property type="entry name" value="Liste_lipo_26"/>
    <property type="match status" value="1"/>
</dbReference>
<sequence length="1075" mass="120305">MSKGRELTAMLNEQLELGMDPLVKDFMGSRFDSAFFEEDEDVDPLGAQLYLTSWDDNVDFLDIQNLQNDPDFSGYFKSEAEFDVVYTVTAADDGSSLDADSVREEPANSVQFDFEPFPNDGATVRIDNFGSEDQLKTNVDIDDDKYVWDTPESDQIQIGFDWEEVPDSYLVYLRGVDEDLVDEVSSAIEAEDSTQKIINLIGQHEDFSTDWLKHELDQAGLSIQSIDVTPEEPELGQRFTVDVTLEELVGVETENLTVNLAIAGTEIDETIEVDSLQGAQASVTFEELVIDEAGEYAIEVTADADNADAVTSSSVIEITPEIRDDFALTAEQYDLTDTDLENLVNQEFEQEVAIADWYDIVDSYEEEGIALFDSLGMDPDGIRSAGVLRDGEQFYGTGESRAYFVRLGEVSGSFMVHDSTEVDGLPLNLGSWDVTNHVLVELDVDDPPAQISVDNIEIDPSSPSVGEDFTIDATVSEIAGVETEDLAVLLTIHDEDGRGVLGKYKYPGEIRGESIDVEFDTLDDGSSISLDDPGEYEVVVSAQAENADPDFDYDSTFFTVYEEGYSQLLIDYVEVNPSSSSVGEELTVNFGVSEIAGVETEDLEVILNIYDENGNMMGSNFTRPGELQDESIDVEFDTFIDGSSISLDDPGEYEVVVSAQAENADPDYDYDSTYFTVRSDSIPDTITVEKHELYEAASDGSFTVERHNTEYTFWKSDKNIDTSNITNMSELFAGTDFDEDIGHWDVSNVTDMSYMFYNAYNFNNGGSGSIDEWNVSKVTDMSGMFQNSNLRQDIGSWDVSSVEYMNWMFHDAEHFGHSMFNDTIGDWDVSNVQGMSGMFWGANVFDQDIGNWDVSNVEYMYAMFYQTIFDQDISDWDVSNVENMVWMFGHSDFYQDISGWSVPEISEEPQYFAYGSPLEGKEEWHPQWGGNPYLDDLVFTETTGSENSEHQIYEASELGMTFSYQEKLPLEEDLDLDAFVIQISDVEGNLENIGIDSADVDGAHLTLNFSDELNLEWNGEQYVMFSEDWELTAESLDDFGVAVDYEDGNISDQEDFNKKVDLQGIAQEFEELCVA</sequence>
<keyword evidence="1" id="KW-0449">Lipoprotein</keyword>
<dbReference type="EMBL" id="ACJN02000003">
    <property type="protein sequence ID" value="EFI33177.1"/>
    <property type="molecule type" value="Genomic_DNA"/>
</dbReference>
<organism evidence="1 2">
    <name type="scientific">Desulfonatronospira thiodismutans ASO3-1</name>
    <dbReference type="NCBI Taxonomy" id="555779"/>
    <lineage>
        <taxon>Bacteria</taxon>
        <taxon>Pseudomonadati</taxon>
        <taxon>Thermodesulfobacteriota</taxon>
        <taxon>Desulfovibrionia</taxon>
        <taxon>Desulfovibrionales</taxon>
        <taxon>Desulfonatronovibrionaceae</taxon>
        <taxon>Desulfonatronospira</taxon>
    </lineage>
</organism>
<dbReference type="InterPro" id="IPR005046">
    <property type="entry name" value="DUF285"/>
</dbReference>
<dbReference type="AlphaFoldDB" id="D6SR61"/>
<comment type="caution">
    <text evidence="1">The sequence shown here is derived from an EMBL/GenBank/DDBJ whole genome shotgun (WGS) entry which is preliminary data.</text>
</comment>
<dbReference type="Proteomes" id="UP000005496">
    <property type="component" value="Unassembled WGS sequence"/>
</dbReference>